<proteinExistence type="predicted"/>
<name>A0AAD8NUM7_TARER</name>
<accession>A0AAD8NUM7</accession>
<gene>
    <name evidence="2" type="ORF">QVD17_17765</name>
</gene>
<feature type="compositionally biased region" description="Basic and acidic residues" evidence="1">
    <location>
        <begin position="51"/>
        <end position="63"/>
    </location>
</feature>
<reference evidence="2" key="1">
    <citation type="journal article" date="2023" name="bioRxiv">
        <title>Improved chromosome-level genome assembly for marigold (Tagetes erecta).</title>
        <authorList>
            <person name="Jiang F."/>
            <person name="Yuan L."/>
            <person name="Wang S."/>
            <person name="Wang H."/>
            <person name="Xu D."/>
            <person name="Wang A."/>
            <person name="Fan W."/>
        </authorList>
    </citation>
    <scope>NUCLEOTIDE SEQUENCE</scope>
    <source>
        <strain evidence="2">WSJ</strain>
        <tissue evidence="2">Leaf</tissue>
    </source>
</reference>
<feature type="region of interest" description="Disordered" evidence="1">
    <location>
        <begin position="88"/>
        <end position="133"/>
    </location>
</feature>
<organism evidence="2 3">
    <name type="scientific">Tagetes erecta</name>
    <name type="common">African marigold</name>
    <dbReference type="NCBI Taxonomy" id="13708"/>
    <lineage>
        <taxon>Eukaryota</taxon>
        <taxon>Viridiplantae</taxon>
        <taxon>Streptophyta</taxon>
        <taxon>Embryophyta</taxon>
        <taxon>Tracheophyta</taxon>
        <taxon>Spermatophyta</taxon>
        <taxon>Magnoliopsida</taxon>
        <taxon>eudicotyledons</taxon>
        <taxon>Gunneridae</taxon>
        <taxon>Pentapetalae</taxon>
        <taxon>asterids</taxon>
        <taxon>campanulids</taxon>
        <taxon>Asterales</taxon>
        <taxon>Asteraceae</taxon>
        <taxon>Asteroideae</taxon>
        <taxon>Heliantheae alliance</taxon>
        <taxon>Tageteae</taxon>
        <taxon>Tagetes</taxon>
    </lineage>
</organism>
<feature type="region of interest" description="Disordered" evidence="1">
    <location>
        <begin position="49"/>
        <end position="69"/>
    </location>
</feature>
<dbReference type="AlphaFoldDB" id="A0AAD8NUM7"/>
<keyword evidence="3" id="KW-1185">Reference proteome</keyword>
<sequence length="133" mass="14921">MPNRVGRWVVWFHGDAFGLKDEYIGIVIGFKCHKCRERLPPVCPQLNSIIDEPKSGKQEKDEGTDCAAADDVSSATVVLEQKPVDTLSFTLTQPHHPHPQTQSLPLSSSSSSHDRHHCFHLQSPHHHQSTTRI</sequence>
<feature type="compositionally biased region" description="Basic residues" evidence="1">
    <location>
        <begin position="114"/>
        <end position="133"/>
    </location>
</feature>
<dbReference type="Proteomes" id="UP001229421">
    <property type="component" value="Unassembled WGS sequence"/>
</dbReference>
<evidence type="ECO:0000256" key="1">
    <source>
        <dbReference type="SAM" id="MobiDB-lite"/>
    </source>
</evidence>
<evidence type="ECO:0000313" key="3">
    <source>
        <dbReference type="Proteomes" id="UP001229421"/>
    </source>
</evidence>
<evidence type="ECO:0000313" key="2">
    <source>
        <dbReference type="EMBL" id="KAK1428925.1"/>
    </source>
</evidence>
<protein>
    <submittedName>
        <fullName evidence="2">Uncharacterized protein</fullName>
    </submittedName>
</protein>
<dbReference type="EMBL" id="JAUHHV010000004">
    <property type="protein sequence ID" value="KAK1428925.1"/>
    <property type="molecule type" value="Genomic_DNA"/>
</dbReference>
<comment type="caution">
    <text evidence="2">The sequence shown here is derived from an EMBL/GenBank/DDBJ whole genome shotgun (WGS) entry which is preliminary data.</text>
</comment>